<organism evidence="1 2">
    <name type="scientific">Bacteroides faecis</name>
    <dbReference type="NCBI Taxonomy" id="674529"/>
    <lineage>
        <taxon>Bacteria</taxon>
        <taxon>Pseudomonadati</taxon>
        <taxon>Bacteroidota</taxon>
        <taxon>Bacteroidia</taxon>
        <taxon>Bacteroidales</taxon>
        <taxon>Bacteroidaceae</taxon>
        <taxon>Bacteroides</taxon>
    </lineage>
</organism>
<evidence type="ECO:0000313" key="2">
    <source>
        <dbReference type="Proteomes" id="UP000095606"/>
    </source>
</evidence>
<name>A0A174G5C1_9BACE</name>
<proteinExistence type="predicted"/>
<dbReference type="Proteomes" id="UP000095606">
    <property type="component" value="Unassembled WGS sequence"/>
</dbReference>
<dbReference type="RefSeq" id="WP_055268803.1">
    <property type="nucleotide sequence ID" value="NZ_CAXKYA010000040.1"/>
</dbReference>
<evidence type="ECO:0000313" key="1">
    <source>
        <dbReference type="EMBL" id="CUO55535.1"/>
    </source>
</evidence>
<gene>
    <name evidence="1" type="ORF">ERS852461_00539</name>
</gene>
<reference evidence="1 2" key="1">
    <citation type="submission" date="2015-09" db="EMBL/GenBank/DDBJ databases">
        <authorList>
            <consortium name="Pathogen Informatics"/>
        </authorList>
    </citation>
    <scope>NUCLEOTIDE SEQUENCE [LARGE SCALE GENOMIC DNA]</scope>
    <source>
        <strain evidence="1 2">2789STDY5834846</strain>
    </source>
</reference>
<sequence length="152" mass="17790">MKNIYQESIQAVENGTKFKVDFKTRSFKLNGQYIIQNSQYEGNLGVELCASLDEFLSNVEHLYTRYKHSIPSTMSECKNRKYFKALSDKDLEDEDMLFGVGRDIAQVELELYILCQIILGIGWDANKMGKWFWQSNKDRDLVILKNWVTVEK</sequence>
<dbReference type="EMBL" id="CZAE01000002">
    <property type="protein sequence ID" value="CUO55535.1"/>
    <property type="molecule type" value="Genomic_DNA"/>
</dbReference>
<accession>A0A174G5C1</accession>
<dbReference type="AlphaFoldDB" id="A0A174G5C1"/>
<protein>
    <submittedName>
        <fullName evidence="1">Uncharacterized protein</fullName>
    </submittedName>
</protein>